<organism evidence="6 7">
    <name type="scientific">Patulibacter brassicae</name>
    <dbReference type="NCBI Taxonomy" id="1705717"/>
    <lineage>
        <taxon>Bacteria</taxon>
        <taxon>Bacillati</taxon>
        <taxon>Actinomycetota</taxon>
        <taxon>Thermoleophilia</taxon>
        <taxon>Solirubrobacterales</taxon>
        <taxon>Patulibacteraceae</taxon>
        <taxon>Patulibacter</taxon>
    </lineage>
</organism>
<dbReference type="Gene3D" id="1.10.357.10">
    <property type="entry name" value="Tetracycline Repressor, domain 2"/>
    <property type="match status" value="1"/>
</dbReference>
<dbReference type="PANTHER" id="PTHR30055:SF234">
    <property type="entry name" value="HTH-TYPE TRANSCRIPTIONAL REGULATOR BETI"/>
    <property type="match status" value="1"/>
</dbReference>
<dbReference type="Pfam" id="PF21306">
    <property type="entry name" value="TetR_C_40"/>
    <property type="match status" value="1"/>
</dbReference>
<keyword evidence="1" id="KW-0805">Transcription regulation</keyword>
<dbReference type="PROSITE" id="PS50977">
    <property type="entry name" value="HTH_TETR_2"/>
    <property type="match status" value="1"/>
</dbReference>
<dbReference type="InterPro" id="IPR001647">
    <property type="entry name" value="HTH_TetR"/>
</dbReference>
<evidence type="ECO:0000256" key="4">
    <source>
        <dbReference type="PROSITE-ProRule" id="PRU00335"/>
    </source>
</evidence>
<keyword evidence="3" id="KW-0804">Transcription</keyword>
<dbReference type="InterPro" id="IPR050109">
    <property type="entry name" value="HTH-type_TetR-like_transc_reg"/>
</dbReference>
<dbReference type="InterPro" id="IPR049513">
    <property type="entry name" value="TetR_C_40"/>
</dbReference>
<accession>A0ABU4VN42</accession>
<evidence type="ECO:0000259" key="5">
    <source>
        <dbReference type="PROSITE" id="PS50977"/>
    </source>
</evidence>
<feature type="domain" description="HTH tetR-type" evidence="5">
    <location>
        <begin position="13"/>
        <end position="73"/>
    </location>
</feature>
<dbReference type="PRINTS" id="PR00455">
    <property type="entry name" value="HTHTETR"/>
</dbReference>
<dbReference type="EMBL" id="JAXAVX010000012">
    <property type="protein sequence ID" value="MDX8153266.1"/>
    <property type="molecule type" value="Genomic_DNA"/>
</dbReference>
<dbReference type="InterPro" id="IPR009057">
    <property type="entry name" value="Homeodomain-like_sf"/>
</dbReference>
<dbReference type="PANTHER" id="PTHR30055">
    <property type="entry name" value="HTH-TYPE TRANSCRIPTIONAL REGULATOR RUTR"/>
    <property type="match status" value="1"/>
</dbReference>
<reference evidence="6 7" key="1">
    <citation type="submission" date="2023-11" db="EMBL/GenBank/DDBJ databases">
        <authorList>
            <person name="Xu M."/>
            <person name="Jiang T."/>
        </authorList>
    </citation>
    <scope>NUCLEOTIDE SEQUENCE [LARGE SCALE GENOMIC DNA]</scope>
    <source>
        <strain evidence="6 7">SD</strain>
    </source>
</reference>
<dbReference type="Proteomes" id="UP001277761">
    <property type="component" value="Unassembled WGS sequence"/>
</dbReference>
<comment type="caution">
    <text evidence="6">The sequence shown here is derived from an EMBL/GenBank/DDBJ whole genome shotgun (WGS) entry which is preliminary data.</text>
</comment>
<evidence type="ECO:0000256" key="1">
    <source>
        <dbReference type="ARBA" id="ARBA00023015"/>
    </source>
</evidence>
<dbReference type="Pfam" id="PF00440">
    <property type="entry name" value="TetR_N"/>
    <property type="match status" value="1"/>
</dbReference>
<gene>
    <name evidence="6" type="ORF">SK069_16830</name>
</gene>
<dbReference type="RefSeq" id="WP_319955415.1">
    <property type="nucleotide sequence ID" value="NZ_JAXAVX010000012.1"/>
</dbReference>
<feature type="DNA-binding region" description="H-T-H motif" evidence="4">
    <location>
        <begin position="36"/>
        <end position="55"/>
    </location>
</feature>
<keyword evidence="2 4" id="KW-0238">DNA-binding</keyword>
<evidence type="ECO:0000313" key="7">
    <source>
        <dbReference type="Proteomes" id="UP001277761"/>
    </source>
</evidence>
<protein>
    <submittedName>
        <fullName evidence="6">TetR/AcrR family transcriptional regulator</fullName>
    </submittedName>
</protein>
<evidence type="ECO:0000256" key="2">
    <source>
        <dbReference type="ARBA" id="ARBA00023125"/>
    </source>
</evidence>
<proteinExistence type="predicted"/>
<sequence>MSDAASRRTRKRERMYRNLLDATAALIAEDGTADLRISDITERADVALGSFYNYFASKEEIVDAVARETLSALAASLAEGDEATAGDDAAIAARAIRRFVDLAREDELLARLLVNLSAGDAVFVSSVHPAARRAVERGVAHGRFTVGSVELSVVAITGGALALVRAIIDGLDVGPEPGRELAERSLLALGVPPQEAARVAARV</sequence>
<dbReference type="SUPFAM" id="SSF46689">
    <property type="entry name" value="Homeodomain-like"/>
    <property type="match status" value="1"/>
</dbReference>
<evidence type="ECO:0000256" key="3">
    <source>
        <dbReference type="ARBA" id="ARBA00023163"/>
    </source>
</evidence>
<keyword evidence="7" id="KW-1185">Reference proteome</keyword>
<name>A0ABU4VN42_9ACTN</name>
<evidence type="ECO:0000313" key="6">
    <source>
        <dbReference type="EMBL" id="MDX8153266.1"/>
    </source>
</evidence>